<keyword evidence="3" id="KW-1185">Reference proteome</keyword>
<dbReference type="PANTHER" id="PTHR47129:SF1">
    <property type="entry name" value="NMRA-LIKE DOMAIN-CONTAINING PROTEIN"/>
    <property type="match status" value="1"/>
</dbReference>
<dbReference type="InterPro" id="IPR036291">
    <property type="entry name" value="NAD(P)-bd_dom_sf"/>
</dbReference>
<dbReference type="Gene3D" id="3.40.50.720">
    <property type="entry name" value="NAD(P)-binding Rossmann-like Domain"/>
    <property type="match status" value="1"/>
</dbReference>
<comment type="caution">
    <text evidence="2">The sequence shown here is derived from an EMBL/GenBank/DDBJ whole genome shotgun (WGS) entry which is preliminary data.</text>
</comment>
<dbReference type="InterPro" id="IPR008030">
    <property type="entry name" value="NmrA-like"/>
</dbReference>
<dbReference type="CDD" id="cd05269">
    <property type="entry name" value="TMR_SDR_a"/>
    <property type="match status" value="1"/>
</dbReference>
<proteinExistence type="predicted"/>
<sequence>MLVVTGATGQLGHLVIDALLKYVAASDIVAAVRNVEKAQDLADKGVHVRFADYTQPESLVTAFEGATKVLLISSSEVGQRFAQHKAVVDAAKNVGAELLAYTSILDATNSPLALAQEHKQTEAYIAESGVPAAILRNGWYSENYVNGIGASLEHGAMFGCAGEGKIASAPRADYAEAAAQVLTQPDQVGKVYELAGDEAFTLGEFADYLSALSGQTVVYNNVSEDEYANILKQVGLPAPLAETLANSETGAAKGGLFDDSQTLSKLIGRPTETIETTLKHALAAR</sequence>
<keyword evidence="2" id="KW-0560">Oxidoreductase</keyword>
<name>A0ABV5HM80_9VIBR</name>
<feature type="domain" description="NmrA-like" evidence="1">
    <location>
        <begin position="2"/>
        <end position="259"/>
    </location>
</feature>
<dbReference type="EMBL" id="JBHMEP010000002">
    <property type="protein sequence ID" value="MFB9135350.1"/>
    <property type="molecule type" value="Genomic_DNA"/>
</dbReference>
<accession>A0ABV5HM80</accession>
<reference evidence="2 3" key="1">
    <citation type="submission" date="2024-09" db="EMBL/GenBank/DDBJ databases">
        <authorList>
            <person name="Sun Q."/>
            <person name="Mori K."/>
        </authorList>
    </citation>
    <scope>NUCLEOTIDE SEQUENCE [LARGE SCALE GENOMIC DNA]</scope>
    <source>
        <strain evidence="2 3">CECT 8064</strain>
    </source>
</reference>
<evidence type="ECO:0000313" key="2">
    <source>
        <dbReference type="EMBL" id="MFB9135350.1"/>
    </source>
</evidence>
<dbReference type="Gene3D" id="3.90.25.10">
    <property type="entry name" value="UDP-galactose 4-epimerase, domain 1"/>
    <property type="match status" value="1"/>
</dbReference>
<evidence type="ECO:0000313" key="3">
    <source>
        <dbReference type="Proteomes" id="UP001589645"/>
    </source>
</evidence>
<dbReference type="GO" id="GO:0003955">
    <property type="term" value="F:NAD(P)H dehydrogenase (quinone) activity"/>
    <property type="evidence" value="ECO:0007669"/>
    <property type="project" value="UniProtKB-EC"/>
</dbReference>
<dbReference type="Proteomes" id="UP001589645">
    <property type="component" value="Unassembled WGS sequence"/>
</dbReference>
<gene>
    <name evidence="2" type="ORF">ACFFUV_10285</name>
</gene>
<dbReference type="Pfam" id="PF05368">
    <property type="entry name" value="NmrA"/>
    <property type="match status" value="1"/>
</dbReference>
<dbReference type="SUPFAM" id="SSF51735">
    <property type="entry name" value="NAD(P)-binding Rossmann-fold domains"/>
    <property type="match status" value="1"/>
</dbReference>
<dbReference type="InterPro" id="IPR052718">
    <property type="entry name" value="NmrA-type_oxidoreductase"/>
</dbReference>
<dbReference type="RefSeq" id="WP_390192129.1">
    <property type="nucleotide sequence ID" value="NZ_JBHMEP010000002.1"/>
</dbReference>
<dbReference type="EC" id="1.6.5.2" evidence="2"/>
<organism evidence="2 3">
    <name type="scientific">Vibrio olivae</name>
    <dbReference type="NCBI Taxonomy" id="1243002"/>
    <lineage>
        <taxon>Bacteria</taxon>
        <taxon>Pseudomonadati</taxon>
        <taxon>Pseudomonadota</taxon>
        <taxon>Gammaproteobacteria</taxon>
        <taxon>Vibrionales</taxon>
        <taxon>Vibrionaceae</taxon>
        <taxon>Vibrio</taxon>
    </lineage>
</organism>
<dbReference type="PANTHER" id="PTHR47129">
    <property type="entry name" value="QUINONE OXIDOREDUCTASE 2"/>
    <property type="match status" value="1"/>
</dbReference>
<evidence type="ECO:0000259" key="1">
    <source>
        <dbReference type="Pfam" id="PF05368"/>
    </source>
</evidence>
<protein>
    <submittedName>
        <fullName evidence="2">SDR family oxidoreductase</fullName>
        <ecNumber evidence="2">1.6.5.2</ecNumber>
    </submittedName>
</protein>